<sequence>MHVRRKSLRILRQLRIAPVLEGMRGKPALDIQAAADAVSHLSWLAHDWGAGLQELDINPLLVRRAGLGCVAVDGRALLA</sequence>
<organism evidence="1 2">
    <name type="scientific">Acidovorax bellezanensis</name>
    <dbReference type="NCBI Taxonomy" id="2976702"/>
    <lineage>
        <taxon>Bacteria</taxon>
        <taxon>Pseudomonadati</taxon>
        <taxon>Pseudomonadota</taxon>
        <taxon>Betaproteobacteria</taxon>
        <taxon>Burkholderiales</taxon>
        <taxon>Comamonadaceae</taxon>
        <taxon>Acidovorax</taxon>
    </lineage>
</organism>
<dbReference type="GO" id="GO:0016874">
    <property type="term" value="F:ligase activity"/>
    <property type="evidence" value="ECO:0007669"/>
    <property type="project" value="UniProtKB-KW"/>
</dbReference>
<name>A0ABT2PJN4_9BURK</name>
<evidence type="ECO:0000313" key="2">
    <source>
        <dbReference type="Proteomes" id="UP001525968"/>
    </source>
</evidence>
<comment type="caution">
    <text evidence="1">The sequence shown here is derived from an EMBL/GenBank/DDBJ whole genome shotgun (WGS) entry which is preliminary data.</text>
</comment>
<keyword evidence="2" id="KW-1185">Reference proteome</keyword>
<evidence type="ECO:0000313" key="1">
    <source>
        <dbReference type="EMBL" id="MCT9810696.1"/>
    </source>
</evidence>
<accession>A0ABT2PJN4</accession>
<keyword evidence="1" id="KW-0436">Ligase</keyword>
<dbReference type="RefSeq" id="WP_261499810.1">
    <property type="nucleotide sequence ID" value="NZ_JAODYH010000004.1"/>
</dbReference>
<dbReference type="Pfam" id="PF13549">
    <property type="entry name" value="ATP-grasp_5"/>
    <property type="match status" value="1"/>
</dbReference>
<gene>
    <name evidence="1" type="ORF">N0K08_08625</name>
</gene>
<dbReference type="EMBL" id="JAODYH010000004">
    <property type="protein sequence ID" value="MCT9810696.1"/>
    <property type="molecule type" value="Genomic_DNA"/>
</dbReference>
<dbReference type="Gene3D" id="3.30.470.20">
    <property type="entry name" value="ATP-grasp fold, B domain"/>
    <property type="match status" value="1"/>
</dbReference>
<reference evidence="1 2" key="1">
    <citation type="submission" date="2022-09" db="EMBL/GenBank/DDBJ databases">
        <title>Draft genome of isolate Be4.</title>
        <authorList>
            <person name="Sanchez-Castro I."/>
            <person name="Martinez-Rodriguez P."/>
            <person name="Descostes M."/>
            <person name="Merroun M."/>
        </authorList>
    </citation>
    <scope>NUCLEOTIDE SEQUENCE [LARGE SCALE GENOMIC DNA]</scope>
    <source>
        <strain evidence="1 2">Be4</strain>
    </source>
</reference>
<proteinExistence type="predicted"/>
<dbReference type="Proteomes" id="UP001525968">
    <property type="component" value="Unassembled WGS sequence"/>
</dbReference>
<protein>
    <submittedName>
        <fullName evidence="1">Acetate--CoA ligase family protein</fullName>
    </submittedName>
</protein>